<evidence type="ECO:0000313" key="2">
    <source>
        <dbReference type="Proteomes" id="UP000595437"/>
    </source>
</evidence>
<keyword evidence="2" id="KW-1185">Reference proteome</keyword>
<organism evidence="1 2">
    <name type="scientific">Caligus rogercresseyi</name>
    <name type="common">Sea louse</name>
    <dbReference type="NCBI Taxonomy" id="217165"/>
    <lineage>
        <taxon>Eukaryota</taxon>
        <taxon>Metazoa</taxon>
        <taxon>Ecdysozoa</taxon>
        <taxon>Arthropoda</taxon>
        <taxon>Crustacea</taxon>
        <taxon>Multicrustacea</taxon>
        <taxon>Hexanauplia</taxon>
        <taxon>Copepoda</taxon>
        <taxon>Siphonostomatoida</taxon>
        <taxon>Caligidae</taxon>
        <taxon>Caligus</taxon>
    </lineage>
</organism>
<reference evidence="2" key="1">
    <citation type="submission" date="2021-01" db="EMBL/GenBank/DDBJ databases">
        <title>Caligus Genome Assembly.</title>
        <authorList>
            <person name="Gallardo-Escarate C."/>
        </authorList>
    </citation>
    <scope>NUCLEOTIDE SEQUENCE [LARGE SCALE GENOMIC DNA]</scope>
</reference>
<proteinExistence type="predicted"/>
<name>A0A7T8KF61_CALRO</name>
<dbReference type="Gene3D" id="3.30.420.10">
    <property type="entry name" value="Ribonuclease H-like superfamily/Ribonuclease H"/>
    <property type="match status" value="1"/>
</dbReference>
<dbReference type="OrthoDB" id="10006939at2759"/>
<evidence type="ECO:0000313" key="1">
    <source>
        <dbReference type="EMBL" id="QQP54766.1"/>
    </source>
</evidence>
<dbReference type="InterPro" id="IPR036397">
    <property type="entry name" value="RNaseH_sf"/>
</dbReference>
<dbReference type="EMBL" id="CP045894">
    <property type="protein sequence ID" value="QQP54766.1"/>
    <property type="molecule type" value="Genomic_DNA"/>
</dbReference>
<dbReference type="AlphaFoldDB" id="A0A7T8KF61"/>
<feature type="non-terminal residue" evidence="1">
    <location>
        <position position="1"/>
    </location>
</feature>
<dbReference type="GO" id="GO:0003676">
    <property type="term" value="F:nucleic acid binding"/>
    <property type="evidence" value="ECO:0007669"/>
    <property type="project" value="InterPro"/>
</dbReference>
<protein>
    <submittedName>
        <fullName evidence="1">Uncharacterized protein</fullName>
    </submittedName>
</protein>
<gene>
    <name evidence="1" type="ORF">FKW44_007705</name>
</gene>
<sequence>SILERKAYTKSHKNLGALKASLEVAWAKIDPNVIRTACQSFKKRLIGVVVAKGGYIE</sequence>
<dbReference type="Proteomes" id="UP000595437">
    <property type="component" value="Chromosome 5"/>
</dbReference>
<accession>A0A7T8KF61</accession>